<gene>
    <name evidence="1" type="ORF">APZ42_002133</name>
</gene>
<protein>
    <submittedName>
        <fullName evidence="1">Uncharacterized protein</fullName>
    </submittedName>
</protein>
<reference evidence="1 2" key="1">
    <citation type="submission" date="2016-03" db="EMBL/GenBank/DDBJ databases">
        <title>EvidentialGene: Evidence-directed Construction of Genes on Genomes.</title>
        <authorList>
            <person name="Gilbert D.G."/>
            <person name="Choi J.-H."/>
            <person name="Mockaitis K."/>
            <person name="Colbourne J."/>
            <person name="Pfrender M."/>
        </authorList>
    </citation>
    <scope>NUCLEOTIDE SEQUENCE [LARGE SCALE GENOMIC DNA]</scope>
    <source>
        <strain evidence="1 2">Xinb3</strain>
        <tissue evidence="1">Complete organism</tissue>
    </source>
</reference>
<organism evidence="1 2">
    <name type="scientific">Daphnia magna</name>
    <dbReference type="NCBI Taxonomy" id="35525"/>
    <lineage>
        <taxon>Eukaryota</taxon>
        <taxon>Metazoa</taxon>
        <taxon>Ecdysozoa</taxon>
        <taxon>Arthropoda</taxon>
        <taxon>Crustacea</taxon>
        <taxon>Branchiopoda</taxon>
        <taxon>Diplostraca</taxon>
        <taxon>Cladocera</taxon>
        <taxon>Anomopoda</taxon>
        <taxon>Daphniidae</taxon>
        <taxon>Daphnia</taxon>
    </lineage>
</organism>
<dbReference type="EMBL" id="LRGB01007244">
    <property type="protein sequence ID" value="KZS01261.1"/>
    <property type="molecule type" value="Genomic_DNA"/>
</dbReference>
<dbReference type="Proteomes" id="UP000076858">
    <property type="component" value="Unassembled WGS sequence"/>
</dbReference>
<dbReference type="AlphaFoldDB" id="A0A162C5X1"/>
<name>A0A162C5X1_9CRUS</name>
<evidence type="ECO:0000313" key="1">
    <source>
        <dbReference type="EMBL" id="KZS01261.1"/>
    </source>
</evidence>
<sequence>MMPSNNNTKSYPFPQPLTAEEMLFV</sequence>
<keyword evidence="2" id="KW-1185">Reference proteome</keyword>
<proteinExistence type="predicted"/>
<comment type="caution">
    <text evidence="1">The sequence shown here is derived from an EMBL/GenBank/DDBJ whole genome shotgun (WGS) entry which is preliminary data.</text>
</comment>
<accession>A0A162C5X1</accession>
<evidence type="ECO:0000313" key="2">
    <source>
        <dbReference type="Proteomes" id="UP000076858"/>
    </source>
</evidence>